<keyword evidence="1" id="KW-1133">Transmembrane helix</keyword>
<keyword evidence="1" id="KW-0812">Transmembrane</keyword>
<feature type="transmembrane region" description="Helical" evidence="1">
    <location>
        <begin position="144"/>
        <end position="171"/>
    </location>
</feature>
<dbReference type="Gene3D" id="1.20.1260.100">
    <property type="entry name" value="TspO/MBR protein"/>
    <property type="match status" value="1"/>
</dbReference>
<sequence>MEEKTRKKTKLYAVLNLVFYFLTLGINYLGSSGFFNGMSQKDLSDKYMTLISPAPFTFSIWGIIYTLLLVTLVYFFIKRKDQHVGKLIRLTSPLFIASALFNMAWIVTFSYELLGISTILIFGLLFSLIFIVKRITINRSQFPSTLAGISFTLYASWVFIATIVNISLFLVQLQWEGFGISDSIWTIAILFVAIGFVLFYGALYKNAAFPLPIAWAFFGIYSAYNSGVLTPSMSTTIQAVLIGGIVILLVVSIWTLVKNGKALFPKPTS</sequence>
<feature type="transmembrane region" description="Helical" evidence="1">
    <location>
        <begin position="113"/>
        <end position="132"/>
    </location>
</feature>
<protein>
    <submittedName>
        <fullName evidence="2">Tryptophan-rich sensory protein</fullName>
    </submittedName>
</protein>
<proteinExistence type="predicted"/>
<organism evidence="2 3">
    <name type="scientific">Planococcus versutus</name>
    <dbReference type="NCBI Taxonomy" id="1302659"/>
    <lineage>
        <taxon>Bacteria</taxon>
        <taxon>Bacillati</taxon>
        <taxon>Bacillota</taxon>
        <taxon>Bacilli</taxon>
        <taxon>Bacillales</taxon>
        <taxon>Caryophanaceae</taxon>
        <taxon>Planococcus</taxon>
    </lineage>
</organism>
<feature type="transmembrane region" description="Helical" evidence="1">
    <location>
        <begin position="12"/>
        <end position="30"/>
    </location>
</feature>
<dbReference type="Proteomes" id="UP000053354">
    <property type="component" value="Chromosome"/>
</dbReference>
<gene>
    <name evidence="2" type="ORF">I858_008495</name>
</gene>
<dbReference type="RefSeq" id="WP_049693759.1">
    <property type="nucleotide sequence ID" value="NZ_CP016540.2"/>
</dbReference>
<evidence type="ECO:0000256" key="1">
    <source>
        <dbReference type="SAM" id="Phobius"/>
    </source>
</evidence>
<dbReference type="InterPro" id="IPR038330">
    <property type="entry name" value="TspO/MBR-related_sf"/>
</dbReference>
<evidence type="ECO:0000313" key="2">
    <source>
        <dbReference type="EMBL" id="ANU27030.1"/>
    </source>
</evidence>
<accession>A0A1B1S1G4</accession>
<feature type="transmembrane region" description="Helical" evidence="1">
    <location>
        <begin position="87"/>
        <end position="107"/>
    </location>
</feature>
<dbReference type="EMBL" id="CP016540">
    <property type="protein sequence ID" value="ANU27030.1"/>
    <property type="molecule type" value="Genomic_DNA"/>
</dbReference>
<feature type="transmembrane region" description="Helical" evidence="1">
    <location>
        <begin position="207"/>
        <end position="224"/>
    </location>
</feature>
<keyword evidence="3" id="KW-1185">Reference proteome</keyword>
<feature type="transmembrane region" description="Helical" evidence="1">
    <location>
        <begin position="183"/>
        <end position="200"/>
    </location>
</feature>
<dbReference type="OrthoDB" id="5189031at2"/>
<feature type="transmembrane region" description="Helical" evidence="1">
    <location>
        <begin position="50"/>
        <end position="75"/>
    </location>
</feature>
<dbReference type="PANTHER" id="PTHR33802:SF1">
    <property type="entry name" value="XK-RELATED PROTEIN"/>
    <property type="match status" value="1"/>
</dbReference>
<dbReference type="STRING" id="1302659.I858_008495"/>
<dbReference type="PANTHER" id="PTHR33802">
    <property type="entry name" value="SI:CH211-161H7.5-RELATED"/>
    <property type="match status" value="1"/>
</dbReference>
<reference evidence="2" key="1">
    <citation type="submission" date="2016-10" db="EMBL/GenBank/DDBJ databases">
        <authorList>
            <person name="See-Too W.S."/>
        </authorList>
    </citation>
    <scope>NUCLEOTIDE SEQUENCE</scope>
    <source>
        <strain evidence="2">L10.15</strain>
    </source>
</reference>
<keyword evidence="1" id="KW-0472">Membrane</keyword>
<name>A0A1B1S1G4_9BACL</name>
<dbReference type="KEGG" id="pll:I858_008495"/>
<evidence type="ECO:0000313" key="3">
    <source>
        <dbReference type="Proteomes" id="UP000053354"/>
    </source>
</evidence>
<dbReference type="AlphaFoldDB" id="A0A1B1S1G4"/>
<feature type="transmembrane region" description="Helical" evidence="1">
    <location>
        <begin position="236"/>
        <end position="257"/>
    </location>
</feature>